<feature type="modified residue" description="4-aspartylphosphate" evidence="6">
    <location>
        <position position="54"/>
    </location>
</feature>
<dbReference type="InterPro" id="IPR001789">
    <property type="entry name" value="Sig_transdc_resp-reg_receiver"/>
</dbReference>
<dbReference type="SMART" id="SM00862">
    <property type="entry name" value="Trans_reg_C"/>
    <property type="match status" value="1"/>
</dbReference>
<dbReference type="PROSITE" id="PS50110">
    <property type="entry name" value="RESPONSE_REGULATORY"/>
    <property type="match status" value="1"/>
</dbReference>
<keyword evidence="11" id="KW-1185">Reference proteome</keyword>
<sequence length="233" mass="26862">MGKPKILIVEDEINIARVVKLELEYEGYVTDLSEDGFTAWEKVQKDSWDLVLLDVMIPQLSGMEVLRRMRAGGNTTPVIMLTARNAVVDKVTGLDQGANDYVTKPFEIEELLARIRACLRVSTNNIDKATNEKDELAFSDLHVNLMTRDVIRDGIQIELTPREYDLLIFFLEHPNQVMTREQLLEKVWGYDYLGDTNVVDVYIRYIRQKVDRPFQHSLFHTVRGVGYVLKEQG</sequence>
<evidence type="ECO:0000256" key="1">
    <source>
        <dbReference type="ARBA" id="ARBA00022553"/>
    </source>
</evidence>
<evidence type="ECO:0000256" key="4">
    <source>
        <dbReference type="ARBA" id="ARBA00023125"/>
    </source>
</evidence>
<name>A0ABS6JIH6_9BACI</name>
<evidence type="ECO:0000313" key="11">
    <source>
        <dbReference type="Proteomes" id="UP000784880"/>
    </source>
</evidence>
<dbReference type="SMART" id="SM00448">
    <property type="entry name" value="REC"/>
    <property type="match status" value="1"/>
</dbReference>
<comment type="caution">
    <text evidence="10">The sequence shown here is derived from an EMBL/GenBank/DDBJ whole genome shotgun (WGS) entry which is preliminary data.</text>
</comment>
<protein>
    <submittedName>
        <fullName evidence="10">Response regulator transcription factor</fullName>
    </submittedName>
</protein>
<evidence type="ECO:0000256" key="6">
    <source>
        <dbReference type="PROSITE-ProRule" id="PRU00169"/>
    </source>
</evidence>
<keyword evidence="3" id="KW-0805">Transcription regulation</keyword>
<evidence type="ECO:0000313" key="10">
    <source>
        <dbReference type="EMBL" id="MBU9713476.1"/>
    </source>
</evidence>
<dbReference type="EMBL" id="JAHQCS010000140">
    <property type="protein sequence ID" value="MBU9713476.1"/>
    <property type="molecule type" value="Genomic_DNA"/>
</dbReference>
<dbReference type="Proteomes" id="UP000784880">
    <property type="component" value="Unassembled WGS sequence"/>
</dbReference>
<feature type="DNA-binding region" description="OmpR/PhoB-type" evidence="7">
    <location>
        <begin position="133"/>
        <end position="231"/>
    </location>
</feature>
<evidence type="ECO:0000259" key="9">
    <source>
        <dbReference type="PROSITE" id="PS51755"/>
    </source>
</evidence>
<dbReference type="RefSeq" id="WP_217067641.1">
    <property type="nucleotide sequence ID" value="NZ_JAHQCS010000140.1"/>
</dbReference>
<gene>
    <name evidence="10" type="ORF">KS419_17240</name>
</gene>
<dbReference type="InterPro" id="IPR039420">
    <property type="entry name" value="WalR-like"/>
</dbReference>
<dbReference type="CDD" id="cd00383">
    <property type="entry name" value="trans_reg_C"/>
    <property type="match status" value="1"/>
</dbReference>
<keyword evidence="1 6" id="KW-0597">Phosphoprotein</keyword>
<dbReference type="Pfam" id="PF00486">
    <property type="entry name" value="Trans_reg_C"/>
    <property type="match status" value="1"/>
</dbReference>
<dbReference type="PANTHER" id="PTHR48111:SF22">
    <property type="entry name" value="REGULATOR OF RPOS"/>
    <property type="match status" value="1"/>
</dbReference>
<evidence type="ECO:0000256" key="5">
    <source>
        <dbReference type="ARBA" id="ARBA00023163"/>
    </source>
</evidence>
<dbReference type="Pfam" id="PF00072">
    <property type="entry name" value="Response_reg"/>
    <property type="match status" value="1"/>
</dbReference>
<evidence type="ECO:0000256" key="2">
    <source>
        <dbReference type="ARBA" id="ARBA00023012"/>
    </source>
</evidence>
<evidence type="ECO:0000259" key="8">
    <source>
        <dbReference type="PROSITE" id="PS50110"/>
    </source>
</evidence>
<reference evidence="10 11" key="1">
    <citation type="submission" date="2021-06" db="EMBL/GenBank/DDBJ databases">
        <title>Bacillus sp. RD4P76, an endophyte from a halophyte.</title>
        <authorList>
            <person name="Sun J.-Q."/>
        </authorList>
    </citation>
    <scope>NUCLEOTIDE SEQUENCE [LARGE SCALE GENOMIC DNA]</scope>
    <source>
        <strain evidence="10 11">CGMCC 1.15917</strain>
    </source>
</reference>
<evidence type="ECO:0000256" key="7">
    <source>
        <dbReference type="PROSITE-ProRule" id="PRU01091"/>
    </source>
</evidence>
<feature type="domain" description="Response regulatory" evidence="8">
    <location>
        <begin position="5"/>
        <end position="119"/>
    </location>
</feature>
<dbReference type="PANTHER" id="PTHR48111">
    <property type="entry name" value="REGULATOR OF RPOS"/>
    <property type="match status" value="1"/>
</dbReference>
<proteinExistence type="predicted"/>
<dbReference type="InterPro" id="IPR001867">
    <property type="entry name" value="OmpR/PhoB-type_DNA-bd"/>
</dbReference>
<evidence type="ECO:0000256" key="3">
    <source>
        <dbReference type="ARBA" id="ARBA00023015"/>
    </source>
</evidence>
<keyword evidence="5" id="KW-0804">Transcription</keyword>
<accession>A0ABS6JIH6</accession>
<dbReference type="PROSITE" id="PS51755">
    <property type="entry name" value="OMPR_PHOB"/>
    <property type="match status" value="1"/>
</dbReference>
<keyword evidence="2" id="KW-0902">Two-component regulatory system</keyword>
<feature type="domain" description="OmpR/PhoB-type" evidence="9">
    <location>
        <begin position="133"/>
        <end position="231"/>
    </location>
</feature>
<organism evidence="10 11">
    <name type="scientific">Evansella tamaricis</name>
    <dbReference type="NCBI Taxonomy" id="2069301"/>
    <lineage>
        <taxon>Bacteria</taxon>
        <taxon>Bacillati</taxon>
        <taxon>Bacillota</taxon>
        <taxon>Bacilli</taxon>
        <taxon>Bacillales</taxon>
        <taxon>Bacillaceae</taxon>
        <taxon>Evansella</taxon>
    </lineage>
</organism>
<keyword evidence="4 7" id="KW-0238">DNA-binding</keyword>